<protein>
    <submittedName>
        <fullName evidence="1">NAD(P)/FAD-dependent oxidoreductase</fullName>
    </submittedName>
</protein>
<dbReference type="Gene3D" id="3.50.50.60">
    <property type="entry name" value="FAD/NAD(P)-binding domain"/>
    <property type="match status" value="1"/>
</dbReference>
<dbReference type="Proteomes" id="UP000547209">
    <property type="component" value="Unassembled WGS sequence"/>
</dbReference>
<comment type="caution">
    <text evidence="1">The sequence shown here is derived from an EMBL/GenBank/DDBJ whole genome shotgun (WGS) entry which is preliminary data.</text>
</comment>
<dbReference type="InterPro" id="IPR050407">
    <property type="entry name" value="Geranylgeranyl_reductase"/>
</dbReference>
<dbReference type="PANTHER" id="PTHR42685:SF22">
    <property type="entry name" value="CONDITIONED MEDIUM FACTOR RECEPTOR 1"/>
    <property type="match status" value="1"/>
</dbReference>
<proteinExistence type="predicted"/>
<dbReference type="InterPro" id="IPR036188">
    <property type="entry name" value="FAD/NAD-bd_sf"/>
</dbReference>
<name>A0A7X0RUJ2_9BACL</name>
<dbReference type="AlphaFoldDB" id="A0A7X0RUJ2"/>
<dbReference type="EMBL" id="JACJVP010000030">
    <property type="protein sequence ID" value="MBB6672751.1"/>
    <property type="molecule type" value="Genomic_DNA"/>
</dbReference>
<accession>A0A7X0RUJ2</accession>
<gene>
    <name evidence="1" type="ORF">H7C19_18875</name>
</gene>
<evidence type="ECO:0000313" key="1">
    <source>
        <dbReference type="EMBL" id="MBB6672751.1"/>
    </source>
</evidence>
<dbReference type="RefSeq" id="WP_185670602.1">
    <property type="nucleotide sequence ID" value="NZ_JACJVP010000030.1"/>
</dbReference>
<dbReference type="PANTHER" id="PTHR42685">
    <property type="entry name" value="GERANYLGERANYL DIPHOSPHATE REDUCTASE"/>
    <property type="match status" value="1"/>
</dbReference>
<reference evidence="1 2" key="1">
    <citation type="submission" date="2020-08" db="EMBL/GenBank/DDBJ databases">
        <title>Cohnella phylogeny.</title>
        <authorList>
            <person name="Dunlap C."/>
        </authorList>
    </citation>
    <scope>NUCLEOTIDE SEQUENCE [LARGE SCALE GENOMIC DNA]</scope>
    <source>
        <strain evidence="1 2">DSM 28246</strain>
    </source>
</reference>
<dbReference type="SUPFAM" id="SSF51905">
    <property type="entry name" value="FAD/NAD(P)-binding domain"/>
    <property type="match status" value="1"/>
</dbReference>
<evidence type="ECO:0000313" key="2">
    <source>
        <dbReference type="Proteomes" id="UP000547209"/>
    </source>
</evidence>
<sequence length="382" mass="39867">MGTPYDAIILGAGIAGSGMAGALAARGWRTLLLDRGTFPKHKACGEFLSPESKISLAWLGFDPSLGVLRPAVIDQVRLIAAGGARMAFPLPDSALGLSRFALDEALRASAADKGAEIRSGVTVHGISRVPEGYLVEATGGGGREMLCGRAAIGAWGRQRRVELTGGRQAAGDAWQIGRKTQLEGLEATTAVELYLFAGGYAGVAPVEDGRVNVAAVLNARLARTLDLRGSEWLRSVAALHPALADRLSGGRPVPGTDQSASPVRPTREPVAWGIVPHVGDAAIVVPPLCGDGMAMALRSVERCAPLADDYLRGAVSLAGWREAYERALRRDFRAPARWGSLLQAALTRPLVSSALLRLGARAPAAAVRLFQATRPSGAISPG</sequence>
<keyword evidence="2" id="KW-1185">Reference proteome</keyword>
<organism evidence="1 2">
    <name type="scientific">Cohnella nanjingensis</name>
    <dbReference type="NCBI Taxonomy" id="1387779"/>
    <lineage>
        <taxon>Bacteria</taxon>
        <taxon>Bacillati</taxon>
        <taxon>Bacillota</taxon>
        <taxon>Bacilli</taxon>
        <taxon>Bacillales</taxon>
        <taxon>Paenibacillaceae</taxon>
        <taxon>Cohnella</taxon>
    </lineage>
</organism>